<evidence type="ECO:0000256" key="4">
    <source>
        <dbReference type="ARBA" id="ARBA00023136"/>
    </source>
</evidence>
<organism evidence="5 6">
    <name type="scientific">Piscinibacter gummiphilus</name>
    <dbReference type="NCBI Taxonomy" id="946333"/>
    <lineage>
        <taxon>Bacteria</taxon>
        <taxon>Pseudomonadati</taxon>
        <taxon>Pseudomonadota</taxon>
        <taxon>Betaproteobacteria</taxon>
        <taxon>Burkholderiales</taxon>
        <taxon>Sphaerotilaceae</taxon>
        <taxon>Piscinibacter</taxon>
    </lineage>
</organism>
<dbReference type="AlphaFoldDB" id="A0A1W6L492"/>
<proteinExistence type="predicted"/>
<sequence>MTIAQLCLLVAVFLPFATAWIGKAGAFRLSDNHDPRGWSSRQSGWRARAMAAQSNGFEALPMLIAGLMVAWQRETAQATVDALALGFVGLRVIYIGLYLADLATLRSIVWTGSVLCAAAMFVVGR</sequence>
<dbReference type="STRING" id="946333.A4W93_03270"/>
<dbReference type="GO" id="GO:0016020">
    <property type="term" value="C:membrane"/>
    <property type="evidence" value="ECO:0007669"/>
    <property type="project" value="UniProtKB-SubCell"/>
</dbReference>
<keyword evidence="2" id="KW-0812">Transmembrane</keyword>
<evidence type="ECO:0000313" key="5">
    <source>
        <dbReference type="EMBL" id="ARN19016.1"/>
    </source>
</evidence>
<dbReference type="PANTHER" id="PTHR35371">
    <property type="entry name" value="INNER MEMBRANE PROTEIN"/>
    <property type="match status" value="1"/>
</dbReference>
<evidence type="ECO:0000256" key="3">
    <source>
        <dbReference type="ARBA" id="ARBA00022989"/>
    </source>
</evidence>
<accession>A0A1W6L492</accession>
<dbReference type="SUPFAM" id="SSF161084">
    <property type="entry name" value="MAPEG domain-like"/>
    <property type="match status" value="1"/>
</dbReference>
<protein>
    <submittedName>
        <fullName evidence="5">Uncharacterized protein</fullName>
    </submittedName>
</protein>
<dbReference type="InterPro" id="IPR001129">
    <property type="entry name" value="Membr-assoc_MAPEG"/>
</dbReference>
<keyword evidence="3" id="KW-1133">Transmembrane helix</keyword>
<evidence type="ECO:0000313" key="6">
    <source>
        <dbReference type="Proteomes" id="UP000193427"/>
    </source>
</evidence>
<keyword evidence="6" id="KW-1185">Reference proteome</keyword>
<name>A0A1W6L492_9BURK</name>
<evidence type="ECO:0000256" key="1">
    <source>
        <dbReference type="ARBA" id="ARBA00004370"/>
    </source>
</evidence>
<dbReference type="PANTHER" id="PTHR35371:SF1">
    <property type="entry name" value="BLR7753 PROTEIN"/>
    <property type="match status" value="1"/>
</dbReference>
<reference evidence="5 6" key="1">
    <citation type="submission" date="2016-04" db="EMBL/GenBank/DDBJ databases">
        <title>Complete genome sequence of natural rubber-degrading, novel Gram-negative bacterium, Rhizobacter gummiphilus strain NS21.</title>
        <authorList>
            <person name="Tabata M."/>
            <person name="Kasai D."/>
            <person name="Fukuda M."/>
        </authorList>
    </citation>
    <scope>NUCLEOTIDE SEQUENCE [LARGE SCALE GENOMIC DNA]</scope>
    <source>
        <strain evidence="5 6">NS21</strain>
    </source>
</reference>
<keyword evidence="4" id="KW-0472">Membrane</keyword>
<dbReference type="Pfam" id="PF01124">
    <property type="entry name" value="MAPEG"/>
    <property type="match status" value="1"/>
</dbReference>
<dbReference type="EMBL" id="CP015118">
    <property type="protein sequence ID" value="ARN19016.1"/>
    <property type="molecule type" value="Genomic_DNA"/>
</dbReference>
<dbReference type="OrthoDB" id="513661at2"/>
<dbReference type="InterPro" id="IPR023352">
    <property type="entry name" value="MAPEG-like_dom_sf"/>
</dbReference>
<dbReference type="RefSeq" id="WP_085749252.1">
    <property type="nucleotide sequence ID" value="NZ_BSPR01000002.1"/>
</dbReference>
<dbReference type="Proteomes" id="UP000193427">
    <property type="component" value="Chromosome"/>
</dbReference>
<dbReference type="Gene3D" id="1.20.120.550">
    <property type="entry name" value="Membrane associated eicosanoid/glutathione metabolism-like domain"/>
    <property type="match status" value="1"/>
</dbReference>
<comment type="subcellular location">
    <subcellularLocation>
        <location evidence="1">Membrane</location>
    </subcellularLocation>
</comment>
<gene>
    <name evidence="5" type="ORF">A4W93_03270</name>
</gene>
<dbReference type="KEGG" id="rgu:A4W93_03270"/>
<evidence type="ECO:0000256" key="2">
    <source>
        <dbReference type="ARBA" id="ARBA00022692"/>
    </source>
</evidence>